<feature type="compositionally biased region" description="Basic and acidic residues" evidence="1">
    <location>
        <begin position="222"/>
        <end position="236"/>
    </location>
</feature>
<feature type="region of interest" description="Disordered" evidence="1">
    <location>
        <begin position="101"/>
        <end position="121"/>
    </location>
</feature>
<accession>A0A5J4YMC7</accession>
<name>A0A5J4YMC7_PORPP</name>
<feature type="region of interest" description="Disordered" evidence="1">
    <location>
        <begin position="222"/>
        <end position="256"/>
    </location>
</feature>
<sequence>MAAENHPVIIMASIKDKISKEDIVNALVEFKDVFLFPLISGLLFGLGTVAGKRIGEKWFAPAASRKHFETEMEGLDSIEGKQTPGAPDDFDEYGAVADGIPQVNSSESDQEKKWSRKSEAAKRRWANPEYRRKILAKRRAKMAAAKLAEKPVRTRGVQIGAMDSVTHSSDEKAAAINRYARSLKLRSERMQLYKRDQMTWMNERLDEGAPLRRAYVDPELKKKRREERSRLAEERHRRMRLLADSSASESECDEQT</sequence>
<keyword evidence="3" id="KW-1185">Reference proteome</keyword>
<dbReference type="EMBL" id="VRMN01000011">
    <property type="protein sequence ID" value="KAA8491813.1"/>
    <property type="molecule type" value="Genomic_DNA"/>
</dbReference>
<reference evidence="3" key="1">
    <citation type="journal article" date="2019" name="Nat. Commun.">
        <title>Expansion of phycobilisome linker gene families in mesophilic red algae.</title>
        <authorList>
            <person name="Lee J."/>
            <person name="Kim D."/>
            <person name="Bhattacharya D."/>
            <person name="Yoon H.S."/>
        </authorList>
    </citation>
    <scope>NUCLEOTIDE SEQUENCE [LARGE SCALE GENOMIC DNA]</scope>
    <source>
        <strain evidence="3">CCMP 1328</strain>
    </source>
</reference>
<protein>
    <submittedName>
        <fullName evidence="2">Uncharacterized protein</fullName>
    </submittedName>
</protein>
<evidence type="ECO:0000256" key="1">
    <source>
        <dbReference type="SAM" id="MobiDB-lite"/>
    </source>
</evidence>
<proteinExistence type="predicted"/>
<comment type="caution">
    <text evidence="2">The sequence shown here is derived from an EMBL/GenBank/DDBJ whole genome shotgun (WGS) entry which is preliminary data.</text>
</comment>
<organism evidence="2 3">
    <name type="scientific">Porphyridium purpureum</name>
    <name type="common">Red alga</name>
    <name type="synonym">Porphyridium cruentum</name>
    <dbReference type="NCBI Taxonomy" id="35688"/>
    <lineage>
        <taxon>Eukaryota</taxon>
        <taxon>Rhodophyta</taxon>
        <taxon>Bangiophyceae</taxon>
        <taxon>Porphyridiales</taxon>
        <taxon>Porphyridiaceae</taxon>
        <taxon>Porphyridium</taxon>
    </lineage>
</organism>
<dbReference type="OrthoDB" id="5989at2759"/>
<feature type="compositionally biased region" description="Basic and acidic residues" evidence="1">
    <location>
        <begin position="109"/>
        <end position="121"/>
    </location>
</feature>
<gene>
    <name evidence="2" type="ORF">FVE85_8295</name>
</gene>
<evidence type="ECO:0000313" key="3">
    <source>
        <dbReference type="Proteomes" id="UP000324585"/>
    </source>
</evidence>
<dbReference type="AlphaFoldDB" id="A0A5J4YMC7"/>
<evidence type="ECO:0000313" key="2">
    <source>
        <dbReference type="EMBL" id="KAA8491813.1"/>
    </source>
</evidence>
<dbReference type="Proteomes" id="UP000324585">
    <property type="component" value="Unassembled WGS sequence"/>
</dbReference>